<dbReference type="EMBL" id="JAWDGP010000502">
    <property type="protein sequence ID" value="KAK3800142.1"/>
    <property type="molecule type" value="Genomic_DNA"/>
</dbReference>
<evidence type="ECO:0000256" key="2">
    <source>
        <dbReference type="SAM" id="Phobius"/>
    </source>
</evidence>
<keyword evidence="3" id="KW-0732">Signal</keyword>
<reference evidence="4" key="1">
    <citation type="journal article" date="2023" name="G3 (Bethesda)">
        <title>A reference genome for the long-term kleptoplast-retaining sea slug Elysia crispata morphotype clarki.</title>
        <authorList>
            <person name="Eastman K.E."/>
            <person name="Pendleton A.L."/>
            <person name="Shaikh M.A."/>
            <person name="Suttiyut T."/>
            <person name="Ogas R."/>
            <person name="Tomko P."/>
            <person name="Gavelis G."/>
            <person name="Widhalm J.R."/>
            <person name="Wisecaver J.H."/>
        </authorList>
    </citation>
    <scope>NUCLEOTIDE SEQUENCE</scope>
    <source>
        <strain evidence="4">ECLA1</strain>
    </source>
</reference>
<feature type="chain" id="PRO_5041972313" description="Ig-like domain-containing protein" evidence="3">
    <location>
        <begin position="20"/>
        <end position="868"/>
    </location>
</feature>
<gene>
    <name evidence="4" type="ORF">RRG08_015102</name>
</gene>
<feature type="signal peptide" evidence="3">
    <location>
        <begin position="1"/>
        <end position="19"/>
    </location>
</feature>
<comment type="caution">
    <text evidence="4">The sequence shown here is derived from an EMBL/GenBank/DDBJ whole genome shotgun (WGS) entry which is preliminary data.</text>
</comment>
<dbReference type="AlphaFoldDB" id="A0AAE1B7J7"/>
<proteinExistence type="predicted"/>
<feature type="compositionally biased region" description="Polar residues" evidence="1">
    <location>
        <begin position="531"/>
        <end position="543"/>
    </location>
</feature>
<keyword evidence="2" id="KW-0472">Membrane</keyword>
<feature type="transmembrane region" description="Helical" evidence="2">
    <location>
        <begin position="141"/>
        <end position="165"/>
    </location>
</feature>
<feature type="compositionally biased region" description="Polar residues" evidence="1">
    <location>
        <begin position="731"/>
        <end position="743"/>
    </location>
</feature>
<evidence type="ECO:0000313" key="4">
    <source>
        <dbReference type="EMBL" id="KAK3800142.1"/>
    </source>
</evidence>
<keyword evidence="5" id="KW-1185">Reference proteome</keyword>
<feature type="region of interest" description="Disordered" evidence="1">
    <location>
        <begin position="216"/>
        <end position="256"/>
    </location>
</feature>
<feature type="region of interest" description="Disordered" evidence="1">
    <location>
        <begin position="509"/>
        <end position="549"/>
    </location>
</feature>
<sequence>MPAVALILLAVGLSGSAHAATPEYPECRATLNRAHGVESSVTVSCWTTKVYPEAECRFQWLQEGSLWLEVKQNPTYNHTRINETSVYSHCSVTVPVAEMGSGPYTFRVFIYPRGKSGESFVDVITVTVPVPDTSNSNSINLLAIIIGAIAVVVVFVLIVIIIVILRRRRYQKMKKNLSGRSSTKVATNETPSFSPGYGEYITIPDEAVTAGFTSAQSMSNTTPASSMNNSTSEARSKKNFYTSPSGQKPPNGFKIEEKKQNNFTLDEDPDSDDDSIKMSRVVTLSQNHVEQGRRNNAFEHHEAGLVFPGQNSKTSNSGINNSRQVGKKTSVHTISSGQSNERTGAPMMLPTYEHPPSARAPSIPPKQNKANLKGFMALSLQDLRSDNVDLGYSQHHRPLAGLKPSNPANQERKITGAEAMFAHSKQRTANPNKLFVPENYLNVEKPPGVLTMDKLEEKKQNNFTLDEDPDSDDDYIKMSRVVTLGQDHVEQGRRNNAFEHHEAGLVFPRQNSKTSNSGINNSRQVGKKTSVHTISSGQSNERTSAPMMLPTYEHPPSARAPSIPPKQNKANLKGFMALSLQDLRSNNVDLGYSQHHRPLAGLKPSNPANQERKNTGAGAMFAHSKQRTANPNKLFVPENYLNVEKPPGVLTMDKLEEKKQNNFTLDEDPDSDDVYIKMSRVVTLGQDHVEQGRRNNAFEHHEAGLVFPGQNSKTPNSGINNSRQVGKKTSVHTISSGQSNERTSAPMMLPTYDYPPSARAPSIPPKQNKANLKGFMALSLQDLRSNNVDLGYSQHHRPLAGLKPSNPANQERKNTGAGAMFAHSKQRTANPNKLFVPENYLNVEKPPGVLTTDKLGTMKHSYQNIAML</sequence>
<protein>
    <recommendedName>
        <fullName evidence="6">Ig-like domain-containing protein</fullName>
    </recommendedName>
</protein>
<accession>A0AAE1B7J7</accession>
<feature type="region of interest" description="Disordered" evidence="1">
    <location>
        <begin position="307"/>
        <end position="347"/>
    </location>
</feature>
<evidence type="ECO:0000256" key="1">
    <source>
        <dbReference type="SAM" id="MobiDB-lite"/>
    </source>
</evidence>
<feature type="compositionally biased region" description="Polar residues" evidence="1">
    <location>
        <begin position="509"/>
        <end position="524"/>
    </location>
</feature>
<feature type="compositionally biased region" description="Polar residues" evidence="1">
    <location>
        <begin position="309"/>
        <end position="324"/>
    </location>
</feature>
<organism evidence="4 5">
    <name type="scientific">Elysia crispata</name>
    <name type="common">lettuce slug</name>
    <dbReference type="NCBI Taxonomy" id="231223"/>
    <lineage>
        <taxon>Eukaryota</taxon>
        <taxon>Metazoa</taxon>
        <taxon>Spiralia</taxon>
        <taxon>Lophotrochozoa</taxon>
        <taxon>Mollusca</taxon>
        <taxon>Gastropoda</taxon>
        <taxon>Heterobranchia</taxon>
        <taxon>Euthyneura</taxon>
        <taxon>Panpulmonata</taxon>
        <taxon>Sacoglossa</taxon>
        <taxon>Placobranchoidea</taxon>
        <taxon>Plakobranchidae</taxon>
        <taxon>Elysia</taxon>
    </lineage>
</organism>
<feature type="compositionally biased region" description="Polar residues" evidence="1">
    <location>
        <begin position="709"/>
        <end position="724"/>
    </location>
</feature>
<keyword evidence="2" id="KW-0812">Transmembrane</keyword>
<feature type="compositionally biased region" description="Polar residues" evidence="1">
    <location>
        <begin position="216"/>
        <end position="248"/>
    </location>
</feature>
<evidence type="ECO:0000313" key="5">
    <source>
        <dbReference type="Proteomes" id="UP001283361"/>
    </source>
</evidence>
<feature type="region of interest" description="Disordered" evidence="1">
    <location>
        <begin position="706"/>
        <end position="747"/>
    </location>
</feature>
<keyword evidence="2" id="KW-1133">Transmembrane helix</keyword>
<dbReference type="Proteomes" id="UP001283361">
    <property type="component" value="Unassembled WGS sequence"/>
</dbReference>
<name>A0AAE1B7J7_9GAST</name>
<feature type="compositionally biased region" description="Polar residues" evidence="1">
    <location>
        <begin position="331"/>
        <end position="342"/>
    </location>
</feature>
<evidence type="ECO:0000256" key="3">
    <source>
        <dbReference type="SAM" id="SignalP"/>
    </source>
</evidence>
<evidence type="ECO:0008006" key="6">
    <source>
        <dbReference type="Google" id="ProtNLM"/>
    </source>
</evidence>